<comment type="caution">
    <text evidence="1">The sequence shown here is derived from an EMBL/GenBank/DDBJ whole genome shotgun (WGS) entry which is preliminary data.</text>
</comment>
<sequence>MLFALGGYSANLDEVQCCLDSKSITYAAPDTCEYEEETFLWNSRLNSTNPGLVVMPKSDKEVQDAVKCAAESKLTVSVKSGGHSYEGYWQGEKGGMVINLRQIKQIDIDCESKIVSVGAGSLLGPVIAELWKVKGVLPHGLQPQIGMGGQTLGGGFGLLSRKYGLLVDRVVEMTVVTSDGKSRVVSKDKDGDLFFALRGAGGGSYGVVTQFKYKYIEMARNLTVVRYNWNTDACNFTTVLGSIIKYYNSNPTRGATHYLSLSPGGQIELGVTYSNKKRETHKQAIQALEKIVTPPTTKDEQYLNFIDAFLFYAGLAGKPSSSDVNGLAATKSETDQRFFKGRSGFLDKSKQLTEKTMEALAALLTPAGSDLFVLIDLWGGNIEKVKDSSFVHRDIFASVQIGATSEKTLSLADNVHKTMQPHFKGAYQNYIDVKENNFMDSYYKEAKDRLQCIKKQYDPTNMFKFKQSIPLPSEDGCC</sequence>
<protein>
    <submittedName>
        <fullName evidence="1">Uncharacterized protein</fullName>
    </submittedName>
</protein>
<proteinExistence type="predicted"/>
<evidence type="ECO:0000313" key="2">
    <source>
        <dbReference type="Proteomes" id="UP001165960"/>
    </source>
</evidence>
<keyword evidence="2" id="KW-1185">Reference proteome</keyword>
<dbReference type="EMBL" id="QTSX02004438">
    <property type="protein sequence ID" value="KAJ9064646.1"/>
    <property type="molecule type" value="Genomic_DNA"/>
</dbReference>
<evidence type="ECO:0000313" key="1">
    <source>
        <dbReference type="EMBL" id="KAJ9064646.1"/>
    </source>
</evidence>
<name>A0ACC2SQZ0_9FUNG</name>
<gene>
    <name evidence="1" type="ORF">DSO57_1028226</name>
</gene>
<accession>A0ACC2SQZ0</accession>
<reference evidence="1" key="1">
    <citation type="submission" date="2022-04" db="EMBL/GenBank/DDBJ databases">
        <title>Genome of the entomopathogenic fungus Entomophthora muscae.</title>
        <authorList>
            <person name="Elya C."/>
            <person name="Lovett B.R."/>
            <person name="Lee E."/>
            <person name="Macias A.M."/>
            <person name="Hajek A.E."/>
            <person name="De Bivort B.L."/>
            <person name="Kasson M.T."/>
            <person name="De Fine Licht H.H."/>
            <person name="Stajich J.E."/>
        </authorList>
    </citation>
    <scope>NUCLEOTIDE SEQUENCE</scope>
    <source>
        <strain evidence="1">Berkeley</strain>
    </source>
</reference>
<dbReference type="Proteomes" id="UP001165960">
    <property type="component" value="Unassembled WGS sequence"/>
</dbReference>
<organism evidence="1 2">
    <name type="scientific">Entomophthora muscae</name>
    <dbReference type="NCBI Taxonomy" id="34485"/>
    <lineage>
        <taxon>Eukaryota</taxon>
        <taxon>Fungi</taxon>
        <taxon>Fungi incertae sedis</taxon>
        <taxon>Zoopagomycota</taxon>
        <taxon>Entomophthoromycotina</taxon>
        <taxon>Entomophthoromycetes</taxon>
        <taxon>Entomophthorales</taxon>
        <taxon>Entomophthoraceae</taxon>
        <taxon>Entomophthora</taxon>
    </lineage>
</organism>